<dbReference type="PANTHER" id="PTHR10272">
    <property type="entry name" value="PLATELET-ACTIVATING FACTOR ACETYLHYDROLASE"/>
    <property type="match status" value="1"/>
</dbReference>
<evidence type="ECO:0000256" key="4">
    <source>
        <dbReference type="SAM" id="MobiDB-lite"/>
    </source>
</evidence>
<organism evidence="6 7">
    <name type="scientific">Nocardia tenerifensis</name>
    <dbReference type="NCBI Taxonomy" id="228006"/>
    <lineage>
        <taxon>Bacteria</taxon>
        <taxon>Bacillati</taxon>
        <taxon>Actinomycetota</taxon>
        <taxon>Actinomycetes</taxon>
        <taxon>Mycobacteriales</taxon>
        <taxon>Nocardiaceae</taxon>
        <taxon>Nocardia</taxon>
    </lineage>
</organism>
<evidence type="ECO:0000256" key="3">
    <source>
        <dbReference type="ARBA" id="ARBA00023098"/>
    </source>
</evidence>
<evidence type="ECO:0000256" key="1">
    <source>
        <dbReference type="ARBA" id="ARBA00022801"/>
    </source>
</evidence>
<feature type="transmembrane region" description="Helical" evidence="5">
    <location>
        <begin position="86"/>
        <end position="109"/>
    </location>
</feature>
<evidence type="ECO:0000313" key="7">
    <source>
        <dbReference type="Proteomes" id="UP000247569"/>
    </source>
</evidence>
<dbReference type="PANTHER" id="PTHR10272:SF0">
    <property type="entry name" value="PLATELET-ACTIVATING FACTOR ACETYLHYDROLASE"/>
    <property type="match status" value="1"/>
</dbReference>
<dbReference type="Proteomes" id="UP000247569">
    <property type="component" value="Unassembled WGS sequence"/>
</dbReference>
<keyword evidence="2" id="KW-0442">Lipid degradation</keyword>
<proteinExistence type="predicted"/>
<dbReference type="RefSeq" id="WP_040731365.1">
    <property type="nucleotide sequence ID" value="NZ_QJKF01000003.1"/>
</dbReference>
<keyword evidence="5" id="KW-0812">Transmembrane</keyword>
<feature type="compositionally biased region" description="Basic and acidic residues" evidence="4">
    <location>
        <begin position="458"/>
        <end position="470"/>
    </location>
</feature>
<sequence length="470" mass="50206">MSIIDALLALGGVAFAVSVIASGRIARRVAPVALPVLPAGCGAQWLLEGFYGQSVPTYVLIAAASGLVVAQAKWPGGPGVGRPRRVAMALARGGVGLLVVPAVFAWMVVPVPHLPRPTGPYTVGTEVFRWVDPDRPEEATNSAEDRRNVVVQAWYPADPAARGPSSEYLDGLDRLPSSVSMLPRFLMHGYDRIDTHAVREAPVSPERARWPVVLFSPGYGAPRGFYTGLIADLASRGFVVLAVDHPYEAAVTELADGTIATPRQRFLDDDPDQFRYMAGQLDVRAADLRFVVDQLARPGVLGPRLSGHLDTEHIAAVGHSFGGAAAAAALAGDPRLRAAANIDGTLYGTLPQRSLSKPFLLIESDHSETGHSDQFLNGNGELLDRMTAPGYRYEIAEANHYSFTDAPRFLADPARFLVAQFIGGERGPRHTQRATNDILAAFLQEPLGAGPGDPDGAAARHRDIHGGRVH</sequence>
<keyword evidence="5" id="KW-0472">Membrane</keyword>
<dbReference type="GO" id="GO:0003847">
    <property type="term" value="F:1-alkyl-2-acetylglycerophosphocholine esterase activity"/>
    <property type="evidence" value="ECO:0007669"/>
    <property type="project" value="TreeGrafter"/>
</dbReference>
<comment type="caution">
    <text evidence="6">The sequence shown here is derived from an EMBL/GenBank/DDBJ whole genome shotgun (WGS) entry which is preliminary data.</text>
</comment>
<protein>
    <submittedName>
        <fullName evidence="6">Platelet-activating factor acetylhydrolase isoform II</fullName>
    </submittedName>
</protein>
<feature type="region of interest" description="Disordered" evidence="4">
    <location>
        <begin position="445"/>
        <end position="470"/>
    </location>
</feature>
<gene>
    <name evidence="6" type="ORF">DFR70_103400</name>
</gene>
<accession>A0A318K479</accession>
<evidence type="ECO:0000313" key="6">
    <source>
        <dbReference type="EMBL" id="PXX66651.1"/>
    </source>
</evidence>
<keyword evidence="7" id="KW-1185">Reference proteome</keyword>
<evidence type="ECO:0000256" key="5">
    <source>
        <dbReference type="SAM" id="Phobius"/>
    </source>
</evidence>
<dbReference type="Pfam" id="PF03403">
    <property type="entry name" value="PAF-AH_p_II"/>
    <property type="match status" value="2"/>
</dbReference>
<keyword evidence="3" id="KW-0443">Lipid metabolism</keyword>
<keyword evidence="5" id="KW-1133">Transmembrane helix</keyword>
<keyword evidence="1 6" id="KW-0378">Hydrolase</keyword>
<evidence type="ECO:0000256" key="2">
    <source>
        <dbReference type="ARBA" id="ARBA00022963"/>
    </source>
</evidence>
<dbReference type="EMBL" id="QJKF01000003">
    <property type="protein sequence ID" value="PXX66651.1"/>
    <property type="molecule type" value="Genomic_DNA"/>
</dbReference>
<dbReference type="OrthoDB" id="569821at2"/>
<feature type="transmembrane region" description="Helical" evidence="5">
    <location>
        <begin position="55"/>
        <end position="74"/>
    </location>
</feature>
<dbReference type="InterPro" id="IPR029058">
    <property type="entry name" value="AB_hydrolase_fold"/>
</dbReference>
<dbReference type="AlphaFoldDB" id="A0A318K479"/>
<dbReference type="SUPFAM" id="SSF53474">
    <property type="entry name" value="alpha/beta-Hydrolases"/>
    <property type="match status" value="1"/>
</dbReference>
<dbReference type="GO" id="GO:0016042">
    <property type="term" value="P:lipid catabolic process"/>
    <property type="evidence" value="ECO:0007669"/>
    <property type="project" value="UniProtKB-KW"/>
</dbReference>
<dbReference type="Gene3D" id="3.40.50.1820">
    <property type="entry name" value="alpha/beta hydrolase"/>
    <property type="match status" value="1"/>
</dbReference>
<name>A0A318K479_9NOCA</name>
<reference evidence="6 7" key="1">
    <citation type="submission" date="2018-05" db="EMBL/GenBank/DDBJ databases">
        <title>Genomic Encyclopedia of Type Strains, Phase IV (KMG-IV): sequencing the most valuable type-strain genomes for metagenomic binning, comparative biology and taxonomic classification.</title>
        <authorList>
            <person name="Goeker M."/>
        </authorList>
    </citation>
    <scope>NUCLEOTIDE SEQUENCE [LARGE SCALE GENOMIC DNA]</scope>
    <source>
        <strain evidence="6 7">DSM 44704</strain>
    </source>
</reference>